<dbReference type="AlphaFoldDB" id="A0A382XZX1"/>
<accession>A0A382XZX1</accession>
<evidence type="ECO:0008006" key="2">
    <source>
        <dbReference type="Google" id="ProtNLM"/>
    </source>
</evidence>
<protein>
    <recommendedName>
        <fullName evidence="2">Gfo/Idh/MocA-like oxidoreductase C-terminal domain-containing protein</fullName>
    </recommendedName>
</protein>
<name>A0A382XZX1_9ZZZZ</name>
<dbReference type="SUPFAM" id="SSF55347">
    <property type="entry name" value="Glyceraldehyde-3-phosphate dehydrogenase-like, C-terminal domain"/>
    <property type="match status" value="1"/>
</dbReference>
<dbReference type="Gene3D" id="3.30.360.10">
    <property type="entry name" value="Dihydrodipicolinate Reductase, domain 2"/>
    <property type="match status" value="1"/>
</dbReference>
<proteinExistence type="predicted"/>
<dbReference type="EMBL" id="UINC01171660">
    <property type="protein sequence ID" value="SVD76339.1"/>
    <property type="molecule type" value="Genomic_DNA"/>
</dbReference>
<organism evidence="1">
    <name type="scientific">marine metagenome</name>
    <dbReference type="NCBI Taxonomy" id="408172"/>
    <lineage>
        <taxon>unclassified sequences</taxon>
        <taxon>metagenomes</taxon>
        <taxon>ecological metagenomes</taxon>
    </lineage>
</organism>
<feature type="non-terminal residue" evidence="1">
    <location>
        <position position="1"/>
    </location>
</feature>
<evidence type="ECO:0000313" key="1">
    <source>
        <dbReference type="EMBL" id="SVD76339.1"/>
    </source>
</evidence>
<reference evidence="1" key="1">
    <citation type="submission" date="2018-05" db="EMBL/GenBank/DDBJ databases">
        <authorList>
            <person name="Lanie J.A."/>
            <person name="Ng W.-L."/>
            <person name="Kazmierczak K.M."/>
            <person name="Andrzejewski T.M."/>
            <person name="Davidsen T.M."/>
            <person name="Wayne K.J."/>
            <person name="Tettelin H."/>
            <person name="Glass J.I."/>
            <person name="Rusch D."/>
            <person name="Podicherti R."/>
            <person name="Tsui H.-C.T."/>
            <person name="Winkler M.E."/>
        </authorList>
    </citation>
    <scope>NUCLEOTIDE SEQUENCE</scope>
</reference>
<sequence>FLNLVNNINKKDNKISISEVSGNICETGVDDYSCAKLELSNNVKAKIEVGIRKNLNNQVIIKTTQGIIKIPEPWLPPKKTYIEVKIRDKYYKKFVNCEFSIYANQIDFFNSMIRKKIKNPTFPYLSIQDSIEIANLSLDWRQKLHS</sequence>
<gene>
    <name evidence="1" type="ORF">METZ01_LOCUS429193</name>
</gene>